<reference evidence="3 4" key="1">
    <citation type="submission" date="2022-01" db="EMBL/GenBank/DDBJ databases">
        <title>A chromosomal length assembly of Cordylochernes scorpioides.</title>
        <authorList>
            <person name="Zeh D."/>
            <person name="Zeh J."/>
        </authorList>
    </citation>
    <scope>NUCLEOTIDE SEQUENCE [LARGE SCALE GENOMIC DNA]</scope>
    <source>
        <strain evidence="3">IN4F17</strain>
        <tissue evidence="3">Whole Body</tissue>
    </source>
</reference>
<feature type="compositionally biased region" description="Basic and acidic residues" evidence="1">
    <location>
        <begin position="141"/>
        <end position="226"/>
    </location>
</feature>
<name>A0ABY6KDB2_9ARAC</name>
<accession>A0ABY6KDB2</accession>
<dbReference type="Pfam" id="PF05380">
    <property type="entry name" value="Peptidase_A17"/>
    <property type="match status" value="1"/>
</dbReference>
<dbReference type="PANTHER" id="PTHR47331">
    <property type="entry name" value="PHD-TYPE DOMAIN-CONTAINING PROTEIN"/>
    <property type="match status" value="1"/>
</dbReference>
<protein>
    <recommendedName>
        <fullName evidence="2">DUF5641 domain-containing protein</fullName>
    </recommendedName>
</protein>
<proteinExistence type="predicted"/>
<keyword evidence="4" id="KW-1185">Reference proteome</keyword>
<dbReference type="InterPro" id="IPR008042">
    <property type="entry name" value="Retrotrans_Pao"/>
</dbReference>
<feature type="compositionally biased region" description="Basic and acidic residues" evidence="1">
    <location>
        <begin position="63"/>
        <end position="72"/>
    </location>
</feature>
<feature type="domain" description="DUF5641" evidence="2">
    <location>
        <begin position="612"/>
        <end position="705"/>
    </location>
</feature>
<evidence type="ECO:0000259" key="2">
    <source>
        <dbReference type="Pfam" id="PF18701"/>
    </source>
</evidence>
<dbReference type="Proteomes" id="UP001235939">
    <property type="component" value="Chromosome 04"/>
</dbReference>
<feature type="region of interest" description="Disordered" evidence="1">
    <location>
        <begin position="140"/>
        <end position="241"/>
    </location>
</feature>
<dbReference type="EMBL" id="CP092866">
    <property type="protein sequence ID" value="UYV66790.1"/>
    <property type="molecule type" value="Genomic_DNA"/>
</dbReference>
<organism evidence="3 4">
    <name type="scientific">Cordylochernes scorpioides</name>
    <dbReference type="NCBI Taxonomy" id="51811"/>
    <lineage>
        <taxon>Eukaryota</taxon>
        <taxon>Metazoa</taxon>
        <taxon>Ecdysozoa</taxon>
        <taxon>Arthropoda</taxon>
        <taxon>Chelicerata</taxon>
        <taxon>Arachnida</taxon>
        <taxon>Pseudoscorpiones</taxon>
        <taxon>Cheliferoidea</taxon>
        <taxon>Chernetidae</taxon>
        <taxon>Cordylochernes</taxon>
    </lineage>
</organism>
<feature type="compositionally biased region" description="Low complexity" evidence="1">
    <location>
        <begin position="30"/>
        <end position="43"/>
    </location>
</feature>
<sequence length="709" mass="79569">MLVSINRLIDCIKQKPLQSPAGKDAQAKTSSMPPRASSASPNSETDHQKVIKLQTTSTSLSKSPEESMKNEVEDSETAVDRYVGVKEAEAKGKAKEAEAKPDKVNSKDGDKGDEVKESYSEAKGRKADEGDVIKIYKRSLKSKEMDSEAEPKGEGVKYSEAETKGEGVKYSEAEPKGEGVKYSEAEPKGEGVKYSEAEPKGEGFKYSEAESKGDGVKDSETAHKSNESVNNSEAKTKTNKVEDTVEEAQVLIRHFIALLAEGGFPIRKWVSNSPKILDFQPKDQKRISQSFDFMDLPPVKILGILWDPSLHSFTIRVRPPDIQVYSKRSLPSLIAKIYDPLGWMAPLVIIFKIMLQNLWAKGCNWDEKLPRYIPCRSSILTLELHGFCDSSEKAYAAVIYVKSCKHNGSVNMSLIASKTKVAPIKVLSLPRLELCSALLLANLFAAVKESLSLHFDQIFLWSDSTIALNWIKSESKRWKAFVANRVSAIQRKTPSHSWLHVPGSENPADLATRGLTPAQLIDNQLWWQGPHWLQDPSVKSYVDLHPSDELSPETLIEERSTILIEAILNSRPLLPLDSNFDSYEALTPSYVLNGSPLLAIPDEVVDNLSHISRWKCIQSMKNSFWKKWSQDYLNLLQARPRWHRTHQDLQYEQLVLLKQDSTPPHHWPLARIFKTYKGPDGHVRVVDLKTPKNVLKPPITKIAPLPFKE</sequence>
<evidence type="ECO:0000256" key="1">
    <source>
        <dbReference type="SAM" id="MobiDB-lite"/>
    </source>
</evidence>
<feature type="compositionally biased region" description="Basic and acidic residues" evidence="1">
    <location>
        <begin position="83"/>
        <end position="127"/>
    </location>
</feature>
<dbReference type="Pfam" id="PF18701">
    <property type="entry name" value="DUF5641"/>
    <property type="match status" value="1"/>
</dbReference>
<evidence type="ECO:0000313" key="3">
    <source>
        <dbReference type="EMBL" id="UYV66790.1"/>
    </source>
</evidence>
<gene>
    <name evidence="3" type="ORF">LAZ67_4002868</name>
</gene>
<evidence type="ECO:0000313" key="4">
    <source>
        <dbReference type="Proteomes" id="UP001235939"/>
    </source>
</evidence>
<feature type="region of interest" description="Disordered" evidence="1">
    <location>
        <begin position="10"/>
        <end position="127"/>
    </location>
</feature>
<dbReference type="InterPro" id="IPR040676">
    <property type="entry name" value="DUF5641"/>
</dbReference>
<feature type="compositionally biased region" description="Low complexity" evidence="1">
    <location>
        <begin position="52"/>
        <end position="62"/>
    </location>
</feature>